<name>A0A1F6CDW6_9BACT</name>
<dbReference type="InterPro" id="IPR038695">
    <property type="entry name" value="Saro_0823-like_sf"/>
</dbReference>
<dbReference type="PANTHER" id="PTHR37953">
    <property type="entry name" value="UPF0127 PROTEIN MJ1496"/>
    <property type="match status" value="1"/>
</dbReference>
<sequence length="153" mass="17023">MNVGFRNLSIALLLLLAAGVTSALHTTITEPPVSELLLHFVKIDDVEIAVEFADTPALRTKGLSGRELLEEGRGMLFIFENAGRYDFWMKDMHFPIDIIWISSDKKVVGITPSLSPETFPEVYYPPTDVPYVLEVPSGYAATHGLKEGDQLTW</sequence>
<dbReference type="Proteomes" id="UP000178344">
    <property type="component" value="Unassembled WGS sequence"/>
</dbReference>
<dbReference type="EMBL" id="MFKQ01000025">
    <property type="protein sequence ID" value="OGG47170.1"/>
    <property type="molecule type" value="Genomic_DNA"/>
</dbReference>
<feature type="signal peptide" evidence="1">
    <location>
        <begin position="1"/>
        <end position="23"/>
    </location>
</feature>
<comment type="caution">
    <text evidence="2">The sequence shown here is derived from an EMBL/GenBank/DDBJ whole genome shotgun (WGS) entry which is preliminary data.</text>
</comment>
<proteinExistence type="predicted"/>
<dbReference type="PANTHER" id="PTHR37953:SF1">
    <property type="entry name" value="UPF0127 PROTEIN MJ1496"/>
    <property type="match status" value="1"/>
</dbReference>
<gene>
    <name evidence="2" type="ORF">A2671_01145</name>
</gene>
<dbReference type="InterPro" id="IPR003795">
    <property type="entry name" value="DUF192"/>
</dbReference>
<organism evidence="2 3">
    <name type="scientific">Candidatus Kaiserbacteria bacterium RIFCSPHIGHO2_01_FULL_49_13</name>
    <dbReference type="NCBI Taxonomy" id="1798477"/>
    <lineage>
        <taxon>Bacteria</taxon>
        <taxon>Candidatus Kaiseribacteriota</taxon>
    </lineage>
</organism>
<evidence type="ECO:0008006" key="4">
    <source>
        <dbReference type="Google" id="ProtNLM"/>
    </source>
</evidence>
<evidence type="ECO:0000256" key="1">
    <source>
        <dbReference type="SAM" id="SignalP"/>
    </source>
</evidence>
<dbReference type="AlphaFoldDB" id="A0A1F6CDW6"/>
<feature type="chain" id="PRO_5009523369" description="DUF192 domain-containing protein" evidence="1">
    <location>
        <begin position="24"/>
        <end position="153"/>
    </location>
</feature>
<evidence type="ECO:0000313" key="2">
    <source>
        <dbReference type="EMBL" id="OGG47170.1"/>
    </source>
</evidence>
<dbReference type="Gene3D" id="2.60.120.1140">
    <property type="entry name" value="Protein of unknown function DUF192"/>
    <property type="match status" value="1"/>
</dbReference>
<dbReference type="Pfam" id="PF02643">
    <property type="entry name" value="DUF192"/>
    <property type="match status" value="1"/>
</dbReference>
<evidence type="ECO:0000313" key="3">
    <source>
        <dbReference type="Proteomes" id="UP000178344"/>
    </source>
</evidence>
<accession>A0A1F6CDW6</accession>
<keyword evidence="1" id="KW-0732">Signal</keyword>
<protein>
    <recommendedName>
        <fullName evidence="4">DUF192 domain-containing protein</fullName>
    </recommendedName>
</protein>
<reference evidence="2 3" key="1">
    <citation type="journal article" date="2016" name="Nat. Commun.">
        <title>Thousands of microbial genomes shed light on interconnected biogeochemical processes in an aquifer system.</title>
        <authorList>
            <person name="Anantharaman K."/>
            <person name="Brown C.T."/>
            <person name="Hug L.A."/>
            <person name="Sharon I."/>
            <person name="Castelle C.J."/>
            <person name="Probst A.J."/>
            <person name="Thomas B.C."/>
            <person name="Singh A."/>
            <person name="Wilkins M.J."/>
            <person name="Karaoz U."/>
            <person name="Brodie E.L."/>
            <person name="Williams K.H."/>
            <person name="Hubbard S.S."/>
            <person name="Banfield J.F."/>
        </authorList>
    </citation>
    <scope>NUCLEOTIDE SEQUENCE [LARGE SCALE GENOMIC DNA]</scope>
</reference>